<sequence length="122" mass="13051">CTAAWHCPLCACLLHRPPAPERPAPRPGRTTCCPPSTHPAPTRGTLTFWAPGPRPRVLLVPRAPGPSSVLCAPHPAARAWRRAWHSARLPGSPARAGRTFRRGSTSNSWAQLGLQACATMPS</sequence>
<protein>
    <submittedName>
        <fullName evidence="1">Uncharacterized protein</fullName>
    </submittedName>
</protein>
<reference evidence="1" key="1">
    <citation type="submission" date="2016-12" db="EMBL/GenBank/DDBJ databases">
        <title>Mouse lemur reference genome and diversity panel.</title>
        <authorList>
            <person name="Harris R."/>
            <person name="Larsen P."/>
            <person name="Liu Y."/>
            <person name="Hughes D.S."/>
            <person name="Murali S."/>
            <person name="Raveendran M."/>
            <person name="Korchina V."/>
            <person name="Wang M."/>
            <person name="Jhangiani S."/>
            <person name="Bandaranaike D."/>
            <person name="Bellair M."/>
            <person name="Blankenburg K."/>
            <person name="Chao H."/>
            <person name="Dahdouli M."/>
            <person name="Dinh H."/>
            <person name="Doddapaneni H."/>
            <person name="English A."/>
            <person name="Firestine M."/>
            <person name="Gnanaolivu R."/>
            <person name="Gross S."/>
            <person name="Hernandez B."/>
            <person name="Javaid M."/>
            <person name="Jayaseelan J."/>
            <person name="Jones J."/>
            <person name="Khan Z."/>
            <person name="Kovar C."/>
            <person name="Kurapati P."/>
            <person name="Le B."/>
            <person name="Lee S."/>
            <person name="Li M."/>
            <person name="Mathew T."/>
            <person name="Narasimhan A."/>
            <person name="Ngo D."/>
            <person name="Nguyen L."/>
            <person name="Okwuonu G."/>
            <person name="Ongeri F."/>
            <person name="Osuji N."/>
            <person name="Pu L.-L."/>
            <person name="Puazo M."/>
            <person name="Quiroz J."/>
            <person name="Raj R."/>
            <person name="Rajbhandari K."/>
            <person name="Reid J.G."/>
            <person name="Santibanez J."/>
            <person name="Sexton D."/>
            <person name="Skinner E."/>
            <person name="Vee V."/>
            <person name="Weissenberger G."/>
            <person name="Wu Y."/>
            <person name="Xin Y."/>
            <person name="Han Y."/>
            <person name="Campbell C."/>
            <person name="Brown A."/>
            <person name="Sullivan B."/>
            <person name="Shelton J."/>
            <person name="Brown S."/>
            <person name="Dudchenko O."/>
            <person name="Machol I."/>
            <person name="Durand N."/>
            <person name="Shamim M."/>
            <person name="Lieberman A."/>
            <person name="Muzny D.M."/>
            <person name="Richards S."/>
            <person name="Yoder A."/>
            <person name="Worley K.C."/>
            <person name="Rogers J."/>
            <person name="Gibbs R.A."/>
        </authorList>
    </citation>
    <scope>NUCLEOTIDE SEQUENCE [LARGE SCALE GENOMIC DNA]</scope>
</reference>
<name>A0A8C5W2B2_MICMU</name>
<evidence type="ECO:0000313" key="1">
    <source>
        <dbReference type="Ensembl" id="ENSMICP00000035382.2"/>
    </source>
</evidence>
<dbReference type="EMBL" id="ABDC03009007">
    <property type="status" value="NOT_ANNOTATED_CDS"/>
    <property type="molecule type" value="Genomic_DNA"/>
</dbReference>
<dbReference type="Ensembl" id="ENSMICT00000035667.2">
    <property type="protein sequence ID" value="ENSMICP00000035382.2"/>
    <property type="gene ID" value="ENSMICG00000035362.2"/>
</dbReference>
<evidence type="ECO:0000313" key="2">
    <source>
        <dbReference type="Proteomes" id="UP000694394"/>
    </source>
</evidence>
<organism evidence="1 2">
    <name type="scientific">Microcebus murinus</name>
    <name type="common">Gray mouse lemur</name>
    <name type="synonym">Lemur murinus</name>
    <dbReference type="NCBI Taxonomy" id="30608"/>
    <lineage>
        <taxon>Eukaryota</taxon>
        <taxon>Metazoa</taxon>
        <taxon>Chordata</taxon>
        <taxon>Craniata</taxon>
        <taxon>Vertebrata</taxon>
        <taxon>Euteleostomi</taxon>
        <taxon>Mammalia</taxon>
        <taxon>Eutheria</taxon>
        <taxon>Euarchontoglires</taxon>
        <taxon>Primates</taxon>
        <taxon>Strepsirrhini</taxon>
        <taxon>Lemuriformes</taxon>
        <taxon>Cheirogaleidae</taxon>
        <taxon>Microcebus</taxon>
    </lineage>
</organism>
<reference evidence="1" key="2">
    <citation type="submission" date="2025-08" db="UniProtKB">
        <authorList>
            <consortium name="Ensembl"/>
        </authorList>
    </citation>
    <scope>IDENTIFICATION</scope>
</reference>
<dbReference type="Proteomes" id="UP000694394">
    <property type="component" value="Chromosome 7"/>
</dbReference>
<accession>A0A8C5W2B2</accession>
<dbReference type="AlphaFoldDB" id="A0A8C5W2B2"/>
<dbReference type="GeneTree" id="ENSGT00940000171039"/>
<reference evidence="1" key="3">
    <citation type="submission" date="2025-09" db="UniProtKB">
        <authorList>
            <consortium name="Ensembl"/>
        </authorList>
    </citation>
    <scope>IDENTIFICATION</scope>
</reference>
<keyword evidence="2" id="KW-1185">Reference proteome</keyword>
<proteinExistence type="predicted"/>